<evidence type="ECO:0000256" key="1">
    <source>
        <dbReference type="ARBA" id="ARBA00004496"/>
    </source>
</evidence>
<feature type="compositionally biased region" description="Low complexity" evidence="8">
    <location>
        <begin position="275"/>
        <end position="285"/>
    </location>
</feature>
<keyword evidence="4" id="KW-0963">Cytoplasm</keyword>
<dbReference type="OrthoDB" id="6220758at2759"/>
<evidence type="ECO:0000256" key="2">
    <source>
        <dbReference type="ARBA" id="ARBA00005665"/>
    </source>
</evidence>
<comment type="subcellular location">
    <subcellularLocation>
        <location evidence="1">Cytoplasm</location>
    </subcellularLocation>
</comment>
<feature type="non-terminal residue" evidence="9">
    <location>
        <position position="421"/>
    </location>
</feature>
<protein>
    <recommendedName>
        <fullName evidence="3">Actin-like protein ARP6</fullName>
    </recommendedName>
    <alternativeName>
        <fullName evidence="7">Actin-like protein arp6</fullName>
    </alternativeName>
</protein>
<dbReference type="EMBL" id="ML996095">
    <property type="protein sequence ID" value="KAF2147846.1"/>
    <property type="molecule type" value="Genomic_DNA"/>
</dbReference>
<evidence type="ECO:0000256" key="7">
    <source>
        <dbReference type="ARBA" id="ARBA00073820"/>
    </source>
</evidence>
<sequence>LPSRTLVVDPGAYTIKAGLVSTDSDAPTPECSVIPNCIARARTKHTYVGSALSECTDFGEMQFKRPVERGYIVNWDLERAIFEHEFFEPKAKLYCDPSETALLLSDPPNAPTALQSNADQIIFEEFSFTAATRLNNASLSAFTPLPLSLSTSPPPTEILLLIDAGHSSTTITPVLRGSPIHPAIRRLTFGGKHLTNALAESISLRHFSLIDEPHIVSQIKHDTSFVSASFSSDLDRAWPGPRSARRPVDPDVAVEYVLPDYTSLHRGYMRSRQPRSTTTTTAAGTRGEGEEESFPLANERFCPPELLFSPLDVGLHESGLPATVMQSLAAVPRALWGGLLANIVLVGGTSLLPGFEERVEREVRALAPAELVVRVARAESPIEASWRGGAGVAGRREWRDRVLVTRQQYEEYGEGWVRREF</sequence>
<dbReference type="FunFam" id="3.90.640.10:FF:000014">
    <property type="entry name" value="Putative actin-related protein 6"/>
    <property type="match status" value="1"/>
</dbReference>
<name>A0A9P4IT44_9PEZI</name>
<comment type="function">
    <text evidence="5">Component of the SWR1 complex which mediates the ATP-dependent exchange of histone H2A for the H2A variant HZT1 leading to transcriptional regulation of selected genes by chromatin remodeling. Involved in chromosome stability.</text>
</comment>
<comment type="caution">
    <text evidence="9">The sequence shown here is derived from an EMBL/GenBank/DDBJ whole genome shotgun (WGS) entry which is preliminary data.</text>
</comment>
<dbReference type="SMART" id="SM00268">
    <property type="entry name" value="ACTIN"/>
    <property type="match status" value="1"/>
</dbReference>
<proteinExistence type="inferred from homology"/>
<reference evidence="9" key="1">
    <citation type="journal article" date="2020" name="Stud. Mycol.">
        <title>101 Dothideomycetes genomes: a test case for predicting lifestyles and emergence of pathogens.</title>
        <authorList>
            <person name="Haridas S."/>
            <person name="Albert R."/>
            <person name="Binder M."/>
            <person name="Bloem J."/>
            <person name="Labutti K."/>
            <person name="Salamov A."/>
            <person name="Andreopoulos B."/>
            <person name="Baker S."/>
            <person name="Barry K."/>
            <person name="Bills G."/>
            <person name="Bluhm B."/>
            <person name="Cannon C."/>
            <person name="Castanera R."/>
            <person name="Culley D."/>
            <person name="Daum C."/>
            <person name="Ezra D."/>
            <person name="Gonzalez J."/>
            <person name="Henrissat B."/>
            <person name="Kuo A."/>
            <person name="Liang C."/>
            <person name="Lipzen A."/>
            <person name="Lutzoni F."/>
            <person name="Magnuson J."/>
            <person name="Mondo S."/>
            <person name="Nolan M."/>
            <person name="Ohm R."/>
            <person name="Pangilinan J."/>
            <person name="Park H.-J."/>
            <person name="Ramirez L."/>
            <person name="Alfaro M."/>
            <person name="Sun H."/>
            <person name="Tritt A."/>
            <person name="Yoshinaga Y."/>
            <person name="Zwiers L.-H."/>
            <person name="Turgeon B."/>
            <person name="Goodwin S."/>
            <person name="Spatafora J."/>
            <person name="Crous P."/>
            <person name="Grigoriev I."/>
        </authorList>
    </citation>
    <scope>NUCLEOTIDE SEQUENCE</scope>
    <source>
        <strain evidence="9">CBS 260.36</strain>
    </source>
</reference>
<accession>A0A9P4IT44</accession>
<dbReference type="Gene3D" id="3.90.640.10">
    <property type="entry name" value="Actin, Chain A, domain 4"/>
    <property type="match status" value="1"/>
</dbReference>
<dbReference type="PANTHER" id="PTHR11937">
    <property type="entry name" value="ACTIN"/>
    <property type="match status" value="1"/>
</dbReference>
<dbReference type="GO" id="GO:0005634">
    <property type="term" value="C:nucleus"/>
    <property type="evidence" value="ECO:0007669"/>
    <property type="project" value="UniProtKB-ARBA"/>
</dbReference>
<dbReference type="GO" id="GO:0005737">
    <property type="term" value="C:cytoplasm"/>
    <property type="evidence" value="ECO:0007669"/>
    <property type="project" value="UniProtKB-SubCell"/>
</dbReference>
<keyword evidence="10" id="KW-1185">Reference proteome</keyword>
<comment type="similarity">
    <text evidence="2">Belongs to the actin family. ARP6 subfamily.</text>
</comment>
<organism evidence="9 10">
    <name type="scientific">Myriangium duriaei CBS 260.36</name>
    <dbReference type="NCBI Taxonomy" id="1168546"/>
    <lineage>
        <taxon>Eukaryota</taxon>
        <taxon>Fungi</taxon>
        <taxon>Dikarya</taxon>
        <taxon>Ascomycota</taxon>
        <taxon>Pezizomycotina</taxon>
        <taxon>Dothideomycetes</taxon>
        <taxon>Dothideomycetidae</taxon>
        <taxon>Myriangiales</taxon>
        <taxon>Myriangiaceae</taxon>
        <taxon>Myriangium</taxon>
    </lineage>
</organism>
<gene>
    <name evidence="9" type="ORF">K461DRAFT_205731</name>
</gene>
<dbReference type="Proteomes" id="UP000799439">
    <property type="component" value="Unassembled WGS sequence"/>
</dbReference>
<evidence type="ECO:0000313" key="9">
    <source>
        <dbReference type="EMBL" id="KAF2147846.1"/>
    </source>
</evidence>
<evidence type="ECO:0000256" key="5">
    <source>
        <dbReference type="ARBA" id="ARBA00025222"/>
    </source>
</evidence>
<dbReference type="InterPro" id="IPR043129">
    <property type="entry name" value="ATPase_NBD"/>
</dbReference>
<evidence type="ECO:0000313" key="10">
    <source>
        <dbReference type="Proteomes" id="UP000799439"/>
    </source>
</evidence>
<evidence type="ECO:0000256" key="3">
    <source>
        <dbReference type="ARBA" id="ARBA00018633"/>
    </source>
</evidence>
<dbReference type="CDD" id="cd10210">
    <property type="entry name" value="ASKHA_NBD_Arp6"/>
    <property type="match status" value="1"/>
</dbReference>
<evidence type="ECO:0000256" key="8">
    <source>
        <dbReference type="SAM" id="MobiDB-lite"/>
    </source>
</evidence>
<dbReference type="Gene3D" id="3.30.420.40">
    <property type="match status" value="2"/>
</dbReference>
<dbReference type="SUPFAM" id="SSF53067">
    <property type="entry name" value="Actin-like ATPase domain"/>
    <property type="match status" value="2"/>
</dbReference>
<feature type="region of interest" description="Disordered" evidence="8">
    <location>
        <begin position="268"/>
        <end position="294"/>
    </location>
</feature>
<evidence type="ECO:0000256" key="6">
    <source>
        <dbReference type="ARBA" id="ARBA00063309"/>
    </source>
</evidence>
<feature type="non-terminal residue" evidence="9">
    <location>
        <position position="1"/>
    </location>
</feature>
<dbReference type="Pfam" id="PF00022">
    <property type="entry name" value="Actin"/>
    <property type="match status" value="1"/>
</dbReference>
<comment type="subunit">
    <text evidence="6">Component of the SWR1 chromatin remodeling complex.</text>
</comment>
<dbReference type="InterPro" id="IPR004000">
    <property type="entry name" value="Actin"/>
</dbReference>
<dbReference type="AlphaFoldDB" id="A0A9P4IT44"/>
<evidence type="ECO:0000256" key="4">
    <source>
        <dbReference type="ARBA" id="ARBA00022490"/>
    </source>
</evidence>